<dbReference type="AlphaFoldDB" id="X1IFM6"/>
<reference evidence="1" key="1">
    <citation type="journal article" date="2014" name="Front. Microbiol.">
        <title>High frequency of phylogenetically diverse reductive dehalogenase-homologous genes in deep subseafloor sedimentary metagenomes.</title>
        <authorList>
            <person name="Kawai M."/>
            <person name="Futagami T."/>
            <person name="Toyoda A."/>
            <person name="Takaki Y."/>
            <person name="Nishi S."/>
            <person name="Hori S."/>
            <person name="Arai W."/>
            <person name="Tsubouchi T."/>
            <person name="Morono Y."/>
            <person name="Uchiyama I."/>
            <person name="Ito T."/>
            <person name="Fujiyama A."/>
            <person name="Inagaki F."/>
            <person name="Takami H."/>
        </authorList>
    </citation>
    <scope>NUCLEOTIDE SEQUENCE</scope>
    <source>
        <strain evidence="1">Expedition CK06-06</strain>
    </source>
</reference>
<protein>
    <recommendedName>
        <fullName evidence="2">VOC domain-containing protein</fullName>
    </recommendedName>
</protein>
<dbReference type="EMBL" id="BARU01039382">
    <property type="protein sequence ID" value="GAH80492.1"/>
    <property type="molecule type" value="Genomic_DNA"/>
</dbReference>
<dbReference type="Pfam" id="PF13669">
    <property type="entry name" value="Glyoxalase_4"/>
    <property type="match status" value="1"/>
</dbReference>
<accession>X1IFM6</accession>
<evidence type="ECO:0000313" key="1">
    <source>
        <dbReference type="EMBL" id="GAH80492.1"/>
    </source>
</evidence>
<comment type="caution">
    <text evidence="1">The sequence shown here is derived from an EMBL/GenBank/DDBJ whole genome shotgun (WGS) entry which is preliminary data.</text>
</comment>
<proteinExistence type="predicted"/>
<dbReference type="InterPro" id="IPR029068">
    <property type="entry name" value="Glyas_Bleomycin-R_OHBP_Dase"/>
</dbReference>
<dbReference type="SUPFAM" id="SSF54593">
    <property type="entry name" value="Glyoxalase/Bleomycin resistance protein/Dihydroxybiphenyl dioxygenase"/>
    <property type="match status" value="1"/>
</dbReference>
<organism evidence="1">
    <name type="scientific">marine sediment metagenome</name>
    <dbReference type="NCBI Taxonomy" id="412755"/>
    <lineage>
        <taxon>unclassified sequences</taxon>
        <taxon>metagenomes</taxon>
        <taxon>ecological metagenomes</taxon>
    </lineage>
</organism>
<sequence>MSYLKLPTFDQIGILVNNIEKAAELYTGLMNFRGKINIIEQTTIANYKGKEVSFKMKKIMQNFGGKQFEIVELLESTGDHLYSEFLKEGKTGLHHLGVYTKNAETFINHFKNECNIDVIQTGKVGRVKFYYLDTKKVLGYYLELIAL</sequence>
<gene>
    <name evidence="1" type="ORF">S03H2_61047</name>
</gene>
<evidence type="ECO:0008006" key="2">
    <source>
        <dbReference type="Google" id="ProtNLM"/>
    </source>
</evidence>
<dbReference type="Gene3D" id="3.10.180.10">
    <property type="entry name" value="2,3-Dihydroxybiphenyl 1,2-Dioxygenase, domain 1"/>
    <property type="match status" value="1"/>
</dbReference>
<name>X1IFM6_9ZZZZ</name>